<proteinExistence type="inferred from homology"/>
<dbReference type="PANTHER" id="PTHR43236:SF1">
    <property type="entry name" value="BLL7220 PROTEIN"/>
    <property type="match status" value="1"/>
</dbReference>
<reference evidence="4 5" key="1">
    <citation type="journal article" date="2015" name="Stand. Genomic Sci.">
        <title>Genomic Encyclopedia of Bacterial and Archaeal Type Strains, Phase III: the genomes of soil and plant-associated and newly described type strains.</title>
        <authorList>
            <person name="Whitman W.B."/>
            <person name="Woyke T."/>
            <person name="Klenk H.P."/>
            <person name="Zhou Y."/>
            <person name="Lilburn T.G."/>
            <person name="Beck B.J."/>
            <person name="De Vos P."/>
            <person name="Vandamme P."/>
            <person name="Eisen J.A."/>
            <person name="Garrity G."/>
            <person name="Hugenholtz P."/>
            <person name="Kyrpides N.C."/>
        </authorList>
    </citation>
    <scope>NUCLEOTIDE SEQUENCE [LARGE SCALE GENOMIC DNA]</scope>
    <source>
        <strain evidence="4 5">S2T63</strain>
    </source>
</reference>
<feature type="domain" description="HTH cro/C1-type" evidence="3">
    <location>
        <begin position="16"/>
        <end position="70"/>
    </location>
</feature>
<feature type="region of interest" description="Disordered" evidence="2">
    <location>
        <begin position="371"/>
        <end position="399"/>
    </location>
</feature>
<dbReference type="OrthoDB" id="9794834at2"/>
<dbReference type="InterPro" id="IPR052345">
    <property type="entry name" value="Rad_response_metalloprotease"/>
</dbReference>
<dbReference type="Pfam" id="PF01381">
    <property type="entry name" value="HTH_3"/>
    <property type="match status" value="1"/>
</dbReference>
<dbReference type="InterPro" id="IPR001387">
    <property type="entry name" value="Cro/C1-type_HTH"/>
</dbReference>
<dbReference type="PANTHER" id="PTHR43236">
    <property type="entry name" value="ANTITOXIN HIGA1"/>
    <property type="match status" value="1"/>
</dbReference>
<dbReference type="InterPro" id="IPR010982">
    <property type="entry name" value="Lambda_DNA-bd_dom_sf"/>
</dbReference>
<dbReference type="Proteomes" id="UP000273158">
    <property type="component" value="Unassembled WGS sequence"/>
</dbReference>
<dbReference type="Gene3D" id="1.10.260.40">
    <property type="entry name" value="lambda repressor-like DNA-binding domains"/>
    <property type="match status" value="1"/>
</dbReference>
<dbReference type="SMART" id="SM00530">
    <property type="entry name" value="HTH_XRE"/>
    <property type="match status" value="1"/>
</dbReference>
<sequence>MSNQLPLPAAIGGARVRQLRLALGLTQSELAHRASIASGTISMIENGHQEAEAGVVRSLAEVLDCEPSYLTGGTLALRFDRPKLRAYADASQRAVDRTLHDSISAVETVRSIGLRTLPVKVPNYDGDLNDDDGIDRVAADVRTAAGLEADEVIPNVIRAAERLGCVVLPLESELGRHWGMSLTIDTLPVIRIAKASEDPDADIPGDRQRFTVAHELGHLVLHAGLPQPATPSDAAQMEQQANRFAASFLVPGDVALHDLEQLGGRVTLRTLAALKQKWGYSIKAFVFRFRELGVIDEAHARSLYKQISARRWNKEEPHRPGNESAVWLGKALHEKFSNDPVRRAAREVGLGERFILRWLDWTPSAPAAAPAPIATLKPRDGHKQSTHTAASIKRLPTRP</sequence>
<evidence type="ECO:0000256" key="1">
    <source>
        <dbReference type="ARBA" id="ARBA00007227"/>
    </source>
</evidence>
<comment type="similarity">
    <text evidence="1">Belongs to the short-chain fatty acyl-CoA assimilation regulator (ScfR) family.</text>
</comment>
<evidence type="ECO:0000313" key="5">
    <source>
        <dbReference type="Proteomes" id="UP000273158"/>
    </source>
</evidence>
<dbReference type="CDD" id="cd00093">
    <property type="entry name" value="HTH_XRE"/>
    <property type="match status" value="1"/>
</dbReference>
<name>A0A498BQM8_9MICO</name>
<comment type="caution">
    <text evidence="4">The sequence shown here is derived from an EMBL/GenBank/DDBJ whole genome shotgun (WGS) entry which is preliminary data.</text>
</comment>
<evidence type="ECO:0000259" key="3">
    <source>
        <dbReference type="PROSITE" id="PS50943"/>
    </source>
</evidence>
<evidence type="ECO:0000313" key="4">
    <source>
        <dbReference type="EMBL" id="RLK46444.1"/>
    </source>
</evidence>
<accession>A0A498BQM8</accession>
<dbReference type="PROSITE" id="PS50943">
    <property type="entry name" value="HTH_CROC1"/>
    <property type="match status" value="1"/>
</dbReference>
<keyword evidence="5" id="KW-1185">Reference proteome</keyword>
<organism evidence="4 5">
    <name type="scientific">Microbacterium telephonicum</name>
    <dbReference type="NCBI Taxonomy" id="1714841"/>
    <lineage>
        <taxon>Bacteria</taxon>
        <taxon>Bacillati</taxon>
        <taxon>Actinomycetota</taxon>
        <taxon>Actinomycetes</taxon>
        <taxon>Micrococcales</taxon>
        <taxon>Microbacteriaceae</taxon>
        <taxon>Microbacterium</taxon>
    </lineage>
</organism>
<dbReference type="RefSeq" id="WP_121061295.1">
    <property type="nucleotide sequence ID" value="NZ_RCDB01000005.1"/>
</dbReference>
<dbReference type="Gene3D" id="1.10.10.2910">
    <property type="match status" value="1"/>
</dbReference>
<dbReference type="SUPFAM" id="SSF47413">
    <property type="entry name" value="lambda repressor-like DNA-binding domains"/>
    <property type="match status" value="1"/>
</dbReference>
<dbReference type="GO" id="GO:0003677">
    <property type="term" value="F:DNA binding"/>
    <property type="evidence" value="ECO:0007669"/>
    <property type="project" value="InterPro"/>
</dbReference>
<evidence type="ECO:0000256" key="2">
    <source>
        <dbReference type="SAM" id="MobiDB-lite"/>
    </source>
</evidence>
<dbReference type="InterPro" id="IPR010359">
    <property type="entry name" value="IrrE_HExxH"/>
</dbReference>
<dbReference type="EMBL" id="RCDB01000005">
    <property type="protein sequence ID" value="RLK46444.1"/>
    <property type="molecule type" value="Genomic_DNA"/>
</dbReference>
<gene>
    <name evidence="4" type="ORF">C7474_2982</name>
</gene>
<protein>
    <submittedName>
        <fullName evidence="4">Zn-dependent peptidase ImmA (M78 family)</fullName>
    </submittedName>
</protein>
<dbReference type="AlphaFoldDB" id="A0A498BQM8"/>
<dbReference type="Pfam" id="PF06114">
    <property type="entry name" value="Peptidase_M78"/>
    <property type="match status" value="1"/>
</dbReference>